<sequence length="964" mass="109467">MINISKRLVTSCQFFNGYQTIMSNKAASETNQPKVLIIGAGAAGIAAATKLLKNGFEDVTILEAEDRIGGRIHSVEFGGTVIDLGAQWVHGEKGNTVYELVKDLNVLGSHSSSSYDKYNFFISDQSKLNKNLLDRLYDIASDILEDSEAFVRHGGVINEYFTKHYYEQVLSEFGKDNKDVIHVAELLEEWISKFALCLDPAESWNQIYSDGFRTYVNCGGNPLLHWKDKGYRTLFNILMKNTSLESKIQLNKEVTKISWTKNINCPNKVTVQCSDGSVYYADHIIVTVSLTVLKDFFENVFVPKPSKAKIEAVKQIPLGNIIKIFLKFPRKWWSDDVPDFSFLWTKEDKEKLLEEFSEGPVFNGRLWLQDLFGFYSVESHPDILLGWLVGPMTKQVELIPEETLLKGSMFLLRKFLSKNYDIPEAEHIIRSTWGTNAHFKGTYSYVNAESTDSDEVRRQIIEPLNCDGKDVVLFAGEATHRKYFSTVHGAVDSGYREADRLIQFYKKRQNHKIVIVGAGMAGLGAASELMQNNVEEFVILESQDRPGGRIETIMVDHKPLDLGAQWLHGKDNPLYHLAMKHDLLSDEMSEEGLGLYVRGNGEIVDSFTVERTSFEIGKILEDCQNFTNSDDHPPSIESYLKQRFDSYINCHSNMNEREVLRELYDWHLRFQVIDNSCLSLSKLSAKSWGDYVCLDDVAHYNLKYGYNSLVEVILDDLPKGCVKYNSEVTRIYYENDNKVVLELSDKQVIVCDHLILTPSLGVLKTFGNLSDILPENIVGSIERMGFAGICKIYLFYEDRWWGDSRGFQLLWNKECNFSEKYSWLRHVTGFDEVFNHPNALMTWVGGVAVEEVESLASDKIGKQCTDLLRKFIPSYAVPLPSRVIRTKWLTKPSVRGSYCHITPECDGTGYGIRTMGKPVVVDGVPRILLAGEAVHPSHFSTTHGAYESGQRQAQLLSEYLRTSQ</sequence>
<name>A0A6J2XSZ9_SITOR</name>
<dbReference type="PRINTS" id="PR00419">
    <property type="entry name" value="ADXRDTASE"/>
</dbReference>
<gene>
    <name evidence="3 4 5" type="primary">LOC115881339</name>
</gene>
<dbReference type="SUPFAM" id="SSF51905">
    <property type="entry name" value="FAD/NAD(P)-binding domain"/>
    <property type="match status" value="2"/>
</dbReference>
<dbReference type="PANTHER" id="PTHR10742">
    <property type="entry name" value="FLAVIN MONOAMINE OXIDASE"/>
    <property type="match status" value="1"/>
</dbReference>
<dbReference type="InterPro" id="IPR050281">
    <property type="entry name" value="Flavin_monoamine_oxidase"/>
</dbReference>
<keyword evidence="2" id="KW-1185">Reference proteome</keyword>
<dbReference type="RefSeq" id="XP_030754638.1">
    <property type="nucleotide sequence ID" value="XM_030898778.1"/>
</dbReference>
<dbReference type="Gene3D" id="3.50.50.60">
    <property type="entry name" value="FAD/NAD(P)-binding domain"/>
    <property type="match status" value="2"/>
</dbReference>
<dbReference type="RefSeq" id="XP_030754637.1">
    <property type="nucleotide sequence ID" value="XM_030898777.1"/>
</dbReference>
<reference evidence="3 4" key="1">
    <citation type="submission" date="2025-04" db="UniProtKB">
        <authorList>
            <consortium name="RefSeq"/>
        </authorList>
    </citation>
    <scope>IDENTIFICATION</scope>
    <source>
        <tissue evidence="3 4">Gonads</tissue>
    </source>
</reference>
<dbReference type="GO" id="GO:0046592">
    <property type="term" value="F:polyamine oxidase activity"/>
    <property type="evidence" value="ECO:0007669"/>
    <property type="project" value="TreeGrafter"/>
</dbReference>
<proteinExistence type="predicted"/>
<dbReference type="SUPFAM" id="SSF54373">
    <property type="entry name" value="FAD-linked reductases, C-terminal domain"/>
    <property type="match status" value="2"/>
</dbReference>
<dbReference type="OrthoDB" id="5046242at2759"/>
<protein>
    <submittedName>
        <fullName evidence="3 4">Spermine oxidase-like isoform X1</fullName>
    </submittedName>
</protein>
<evidence type="ECO:0000313" key="5">
    <source>
        <dbReference type="RefSeq" id="XP_030754638.1"/>
    </source>
</evidence>
<feature type="domain" description="Amine oxidase" evidence="1">
    <location>
        <begin position="520"/>
        <end position="955"/>
    </location>
</feature>
<organism evidence="2 4">
    <name type="scientific">Sitophilus oryzae</name>
    <name type="common">Rice weevil</name>
    <name type="synonym">Curculio oryzae</name>
    <dbReference type="NCBI Taxonomy" id="7048"/>
    <lineage>
        <taxon>Eukaryota</taxon>
        <taxon>Metazoa</taxon>
        <taxon>Ecdysozoa</taxon>
        <taxon>Arthropoda</taxon>
        <taxon>Hexapoda</taxon>
        <taxon>Insecta</taxon>
        <taxon>Pterygota</taxon>
        <taxon>Neoptera</taxon>
        <taxon>Endopterygota</taxon>
        <taxon>Coleoptera</taxon>
        <taxon>Polyphaga</taxon>
        <taxon>Cucujiformia</taxon>
        <taxon>Curculionidae</taxon>
        <taxon>Dryophthorinae</taxon>
        <taxon>Sitophilus</taxon>
    </lineage>
</organism>
<dbReference type="InterPro" id="IPR036188">
    <property type="entry name" value="FAD/NAD-bd_sf"/>
</dbReference>
<dbReference type="AlphaFoldDB" id="A0A6J2XSZ9"/>
<accession>A0A6J2XSZ9</accession>
<dbReference type="InterPro" id="IPR002937">
    <property type="entry name" value="Amino_oxidase"/>
</dbReference>
<evidence type="ECO:0000313" key="4">
    <source>
        <dbReference type="RefSeq" id="XP_030754637.1"/>
    </source>
</evidence>
<evidence type="ECO:0000313" key="2">
    <source>
        <dbReference type="Proteomes" id="UP000504635"/>
    </source>
</evidence>
<evidence type="ECO:0000313" key="3">
    <source>
        <dbReference type="RefSeq" id="XP_030754636.1"/>
    </source>
</evidence>
<dbReference type="PANTHER" id="PTHR10742:SF398">
    <property type="entry name" value="AMINE OXIDASE DOMAIN-CONTAINING PROTEIN-RELATED"/>
    <property type="match status" value="1"/>
</dbReference>
<evidence type="ECO:0000259" key="1">
    <source>
        <dbReference type="Pfam" id="PF01593"/>
    </source>
</evidence>
<dbReference type="Proteomes" id="UP000504635">
    <property type="component" value="Unplaced"/>
</dbReference>
<dbReference type="Pfam" id="PF01593">
    <property type="entry name" value="Amino_oxidase"/>
    <property type="match status" value="2"/>
</dbReference>
<dbReference type="KEGG" id="soy:115881339"/>
<dbReference type="RefSeq" id="XP_030754636.1">
    <property type="nucleotide sequence ID" value="XM_030898776.1"/>
</dbReference>
<dbReference type="GeneID" id="115881339"/>
<dbReference type="Gene3D" id="3.90.660.10">
    <property type="match status" value="2"/>
</dbReference>
<feature type="domain" description="Amine oxidase" evidence="1">
    <location>
        <begin position="43"/>
        <end position="502"/>
    </location>
</feature>